<evidence type="ECO:0000259" key="2">
    <source>
        <dbReference type="Pfam" id="PF05970"/>
    </source>
</evidence>
<comment type="cofactor">
    <cofactor evidence="1">
        <name>Mg(2+)</name>
        <dbReference type="ChEBI" id="CHEBI:18420"/>
    </cofactor>
</comment>
<dbReference type="AlphaFoldDB" id="A0A9J5XN92"/>
<dbReference type="PANTHER" id="PTHR10492:SF100">
    <property type="entry name" value="ATP-DEPENDENT DNA HELICASE"/>
    <property type="match status" value="1"/>
</dbReference>
<keyword evidence="4" id="KW-1185">Reference proteome</keyword>
<name>A0A9J5XN92_SOLCO</name>
<comment type="catalytic activity">
    <reaction evidence="1">
        <text>ATP + H2O = ADP + phosphate + H(+)</text>
        <dbReference type="Rhea" id="RHEA:13065"/>
        <dbReference type="ChEBI" id="CHEBI:15377"/>
        <dbReference type="ChEBI" id="CHEBI:15378"/>
        <dbReference type="ChEBI" id="CHEBI:30616"/>
        <dbReference type="ChEBI" id="CHEBI:43474"/>
        <dbReference type="ChEBI" id="CHEBI:456216"/>
        <dbReference type="EC" id="5.6.2.3"/>
    </reaction>
</comment>
<dbReference type="PANTHER" id="PTHR10492">
    <property type="match status" value="1"/>
</dbReference>
<dbReference type="SUPFAM" id="SSF52540">
    <property type="entry name" value="P-loop containing nucleoside triphosphate hydrolases"/>
    <property type="match status" value="1"/>
</dbReference>
<keyword evidence="1" id="KW-0067">ATP-binding</keyword>
<comment type="caution">
    <text evidence="3">The sequence shown here is derived from an EMBL/GenBank/DDBJ whole genome shotgun (WGS) entry which is preliminary data.</text>
</comment>
<sequence length="504" mass="57428">MAERLTINVITSETKEWTVKVQVVDKGRPRDNLQKTNKYQLIMILQDEELFRSRFVFVRLYRLLPTGTDVLGKLLDVLRRGERDASQVGRNRIIPPSFTDGPRDMRYRYMDAMTLVQRFSAFNYDFLYSMGRDINEFELIPEIIKASAMAKEAKYVLSERNIIVSEKDLLLQRQLNRDQQIAYNTILNRVFSNKPGAFFIDGPGGTGKTFLYRVLLSIVRHQGFVALATTSFGVAASLLPGGRTTHSRFKLPIEIDGIFSCNISKQSSLASLIQDAKLIVWDEISMAIEEMIEALDLLLKDLMETNILIVGKVVVFSGDFRQTLPIVHGDHLMAERLTINVITSETKEWTVKVQVVDKGRPRDNLQKTNKYQLIMILQDEEETQVQGIMYGSDIKSYAELFIPYHTYLISVASVIESNHAYGIPINTFLWTIDKCTLIEPIEKVDPPEASLPPLTRLTLTMFNNFHHQPEGLEFDVLAIVVNVALPICTTNGSRIQELIIMDNQ</sequence>
<reference evidence="3 4" key="1">
    <citation type="submission" date="2020-09" db="EMBL/GenBank/DDBJ databases">
        <title>De no assembly of potato wild relative species, Solanum commersonii.</title>
        <authorList>
            <person name="Cho K."/>
        </authorList>
    </citation>
    <scope>NUCLEOTIDE SEQUENCE [LARGE SCALE GENOMIC DNA]</scope>
    <source>
        <strain evidence="3">LZ3.2</strain>
        <tissue evidence="3">Leaf</tissue>
    </source>
</reference>
<keyword evidence="1" id="KW-0547">Nucleotide-binding</keyword>
<evidence type="ECO:0000313" key="4">
    <source>
        <dbReference type="Proteomes" id="UP000824120"/>
    </source>
</evidence>
<proteinExistence type="inferred from homology"/>
<gene>
    <name evidence="3" type="ORF">H5410_039823</name>
</gene>
<keyword evidence="1" id="KW-0234">DNA repair</keyword>
<dbReference type="OrthoDB" id="1298134at2759"/>
<feature type="domain" description="DNA helicase Pif1-like DEAD-box helicase" evidence="2">
    <location>
        <begin position="174"/>
        <end position="350"/>
    </location>
</feature>
<evidence type="ECO:0000256" key="1">
    <source>
        <dbReference type="RuleBase" id="RU363044"/>
    </source>
</evidence>
<dbReference type="GO" id="GO:0006281">
    <property type="term" value="P:DNA repair"/>
    <property type="evidence" value="ECO:0007669"/>
    <property type="project" value="UniProtKB-KW"/>
</dbReference>
<dbReference type="GO" id="GO:0005524">
    <property type="term" value="F:ATP binding"/>
    <property type="evidence" value="ECO:0007669"/>
    <property type="project" value="UniProtKB-KW"/>
</dbReference>
<keyword evidence="1" id="KW-0227">DNA damage</keyword>
<keyword evidence="1" id="KW-0378">Hydrolase</keyword>
<keyword evidence="1" id="KW-0233">DNA recombination</keyword>
<protein>
    <recommendedName>
        <fullName evidence="1">ATP-dependent DNA helicase</fullName>
        <ecNumber evidence="1">5.6.2.3</ecNumber>
    </recommendedName>
</protein>
<dbReference type="InterPro" id="IPR027417">
    <property type="entry name" value="P-loop_NTPase"/>
</dbReference>
<dbReference type="EMBL" id="JACXVP010000008">
    <property type="protein sequence ID" value="KAG5589309.1"/>
    <property type="molecule type" value="Genomic_DNA"/>
</dbReference>
<dbReference type="Proteomes" id="UP000824120">
    <property type="component" value="Chromosome 8"/>
</dbReference>
<accession>A0A9J5XN92</accession>
<dbReference type="EC" id="5.6.2.3" evidence="1"/>
<dbReference type="GO" id="GO:0043139">
    <property type="term" value="F:5'-3' DNA helicase activity"/>
    <property type="evidence" value="ECO:0007669"/>
    <property type="project" value="UniProtKB-EC"/>
</dbReference>
<dbReference type="GO" id="GO:0006310">
    <property type="term" value="P:DNA recombination"/>
    <property type="evidence" value="ECO:0007669"/>
    <property type="project" value="UniProtKB-KW"/>
</dbReference>
<dbReference type="SUPFAM" id="SSF50249">
    <property type="entry name" value="Nucleic acid-binding proteins"/>
    <property type="match status" value="1"/>
</dbReference>
<dbReference type="GO" id="GO:0016787">
    <property type="term" value="F:hydrolase activity"/>
    <property type="evidence" value="ECO:0007669"/>
    <property type="project" value="UniProtKB-KW"/>
</dbReference>
<dbReference type="Pfam" id="PF05970">
    <property type="entry name" value="PIF1"/>
    <property type="match status" value="1"/>
</dbReference>
<evidence type="ECO:0000313" key="3">
    <source>
        <dbReference type="EMBL" id="KAG5589309.1"/>
    </source>
</evidence>
<dbReference type="InterPro" id="IPR012340">
    <property type="entry name" value="NA-bd_OB-fold"/>
</dbReference>
<organism evidence="3 4">
    <name type="scientific">Solanum commersonii</name>
    <name type="common">Commerson's wild potato</name>
    <name type="synonym">Commerson's nightshade</name>
    <dbReference type="NCBI Taxonomy" id="4109"/>
    <lineage>
        <taxon>Eukaryota</taxon>
        <taxon>Viridiplantae</taxon>
        <taxon>Streptophyta</taxon>
        <taxon>Embryophyta</taxon>
        <taxon>Tracheophyta</taxon>
        <taxon>Spermatophyta</taxon>
        <taxon>Magnoliopsida</taxon>
        <taxon>eudicotyledons</taxon>
        <taxon>Gunneridae</taxon>
        <taxon>Pentapetalae</taxon>
        <taxon>asterids</taxon>
        <taxon>lamiids</taxon>
        <taxon>Solanales</taxon>
        <taxon>Solanaceae</taxon>
        <taxon>Solanoideae</taxon>
        <taxon>Solaneae</taxon>
        <taxon>Solanum</taxon>
    </lineage>
</organism>
<keyword evidence="1" id="KW-0347">Helicase</keyword>
<dbReference type="GO" id="GO:0000723">
    <property type="term" value="P:telomere maintenance"/>
    <property type="evidence" value="ECO:0007669"/>
    <property type="project" value="InterPro"/>
</dbReference>
<dbReference type="Gene3D" id="3.40.50.300">
    <property type="entry name" value="P-loop containing nucleotide triphosphate hydrolases"/>
    <property type="match status" value="1"/>
</dbReference>
<comment type="similarity">
    <text evidence="1">Belongs to the helicase family.</text>
</comment>
<dbReference type="InterPro" id="IPR010285">
    <property type="entry name" value="DNA_helicase_pif1-like_DEAD"/>
</dbReference>